<dbReference type="AlphaFoldDB" id="A0ABC8LAH2"/>
<proteinExistence type="predicted"/>
<protein>
    <submittedName>
        <fullName evidence="2">Uncharacterized protein</fullName>
    </submittedName>
</protein>
<reference evidence="2 3" key="1">
    <citation type="submission" date="2022-03" db="EMBL/GenBank/DDBJ databases">
        <authorList>
            <person name="Macdonald S."/>
            <person name="Ahmed S."/>
            <person name="Newling K."/>
        </authorList>
    </citation>
    <scope>NUCLEOTIDE SEQUENCE [LARGE SCALE GENOMIC DNA]</scope>
</reference>
<keyword evidence="1" id="KW-0472">Membrane</keyword>
<comment type="caution">
    <text evidence="2">The sequence shown here is derived from an EMBL/GenBank/DDBJ whole genome shotgun (WGS) entry which is preliminary data.</text>
</comment>
<evidence type="ECO:0000313" key="2">
    <source>
        <dbReference type="EMBL" id="CAH8379967.1"/>
    </source>
</evidence>
<feature type="transmembrane region" description="Helical" evidence="1">
    <location>
        <begin position="6"/>
        <end position="21"/>
    </location>
</feature>
<keyword evidence="1" id="KW-0812">Transmembrane</keyword>
<evidence type="ECO:0000256" key="1">
    <source>
        <dbReference type="SAM" id="Phobius"/>
    </source>
</evidence>
<gene>
    <name evidence="2" type="ORF">ERUC_LOCUS33038</name>
</gene>
<dbReference type="EMBL" id="CAKOAT010486265">
    <property type="protein sequence ID" value="CAH8379967.1"/>
    <property type="molecule type" value="Genomic_DNA"/>
</dbReference>
<dbReference type="Proteomes" id="UP001642260">
    <property type="component" value="Unassembled WGS sequence"/>
</dbReference>
<keyword evidence="1" id="KW-1133">Transmembrane helix</keyword>
<keyword evidence="3" id="KW-1185">Reference proteome</keyword>
<accession>A0ABC8LAH2</accession>
<evidence type="ECO:0000313" key="3">
    <source>
        <dbReference type="Proteomes" id="UP001642260"/>
    </source>
</evidence>
<organism evidence="2 3">
    <name type="scientific">Eruca vesicaria subsp. sativa</name>
    <name type="common">Garden rocket</name>
    <name type="synonym">Eruca sativa</name>
    <dbReference type="NCBI Taxonomy" id="29727"/>
    <lineage>
        <taxon>Eukaryota</taxon>
        <taxon>Viridiplantae</taxon>
        <taxon>Streptophyta</taxon>
        <taxon>Embryophyta</taxon>
        <taxon>Tracheophyta</taxon>
        <taxon>Spermatophyta</taxon>
        <taxon>Magnoliopsida</taxon>
        <taxon>eudicotyledons</taxon>
        <taxon>Gunneridae</taxon>
        <taxon>Pentapetalae</taxon>
        <taxon>rosids</taxon>
        <taxon>malvids</taxon>
        <taxon>Brassicales</taxon>
        <taxon>Brassicaceae</taxon>
        <taxon>Brassiceae</taxon>
        <taxon>Eruca</taxon>
    </lineage>
</organism>
<name>A0ABC8LAH2_ERUVS</name>
<sequence>MVPEGIVFVVVVVIAVILWKTKKKRREGAEGEYFYWNQILSKTITLSMSSDNDLESLDIMEGSLSARTKRCSLLLVVLLLKKSIIPSLKPPSCFMMIMNCSLRMPKKDVGRQSINFRK</sequence>